<dbReference type="AlphaFoldDB" id="A0A1V8SR90"/>
<evidence type="ECO:0000313" key="10">
    <source>
        <dbReference type="EMBL" id="OQO01590.1"/>
    </source>
</evidence>
<keyword evidence="4" id="KW-0347">Helicase</keyword>
<dbReference type="GO" id="GO:0003725">
    <property type="term" value="F:double-stranded RNA binding"/>
    <property type="evidence" value="ECO:0007669"/>
    <property type="project" value="TreeGrafter"/>
</dbReference>
<feature type="region of interest" description="Disordered" evidence="7">
    <location>
        <begin position="107"/>
        <end position="139"/>
    </location>
</feature>
<organism evidence="10 11">
    <name type="scientific">Cryoendolithus antarcticus</name>
    <dbReference type="NCBI Taxonomy" id="1507870"/>
    <lineage>
        <taxon>Eukaryota</taxon>
        <taxon>Fungi</taxon>
        <taxon>Dikarya</taxon>
        <taxon>Ascomycota</taxon>
        <taxon>Pezizomycotina</taxon>
        <taxon>Dothideomycetes</taxon>
        <taxon>Dothideomycetidae</taxon>
        <taxon>Cladosporiales</taxon>
        <taxon>Cladosporiaceae</taxon>
        <taxon>Cryoendolithus</taxon>
    </lineage>
</organism>
<evidence type="ECO:0000259" key="8">
    <source>
        <dbReference type="PROSITE" id="PS51192"/>
    </source>
</evidence>
<evidence type="ECO:0000256" key="7">
    <source>
        <dbReference type="SAM" id="MobiDB-lite"/>
    </source>
</evidence>
<keyword evidence="3" id="KW-0378">Hydrolase</keyword>
<dbReference type="SMART" id="SM00847">
    <property type="entry name" value="HA2"/>
    <property type="match status" value="1"/>
</dbReference>
<feature type="domain" description="Helicase C-terminal" evidence="9">
    <location>
        <begin position="172"/>
        <end position="348"/>
    </location>
</feature>
<accession>A0A1V8SR90</accession>
<keyword evidence="11" id="KW-1185">Reference proteome</keyword>
<dbReference type="InterPro" id="IPR014001">
    <property type="entry name" value="Helicase_ATP-bd"/>
</dbReference>
<dbReference type="InterPro" id="IPR048333">
    <property type="entry name" value="HA2_WH"/>
</dbReference>
<dbReference type="FunFam" id="3.40.50.300:FF:000145">
    <property type="entry name" value="probable ATP-dependent RNA helicase DHX40"/>
    <property type="match status" value="1"/>
</dbReference>
<reference evidence="11" key="1">
    <citation type="submission" date="2017-03" db="EMBL/GenBank/DDBJ databases">
        <title>Genomes of endolithic fungi from Antarctica.</title>
        <authorList>
            <person name="Coleine C."/>
            <person name="Masonjones S."/>
            <person name="Stajich J.E."/>
        </authorList>
    </citation>
    <scope>NUCLEOTIDE SEQUENCE [LARGE SCALE GENOMIC DNA]</scope>
    <source>
        <strain evidence="11">CCFEE 5527</strain>
    </source>
</reference>
<dbReference type="InterPro" id="IPR011709">
    <property type="entry name" value="DEAD-box_helicase_OB_fold"/>
</dbReference>
<dbReference type="GO" id="GO:0045943">
    <property type="term" value="P:positive regulation of transcription by RNA polymerase I"/>
    <property type="evidence" value="ECO:0007669"/>
    <property type="project" value="TreeGrafter"/>
</dbReference>
<dbReference type="PROSITE" id="PS00690">
    <property type="entry name" value="DEAH_ATP_HELICASE"/>
    <property type="match status" value="1"/>
</dbReference>
<dbReference type="PROSITE" id="PS51194">
    <property type="entry name" value="HELICASE_CTER"/>
    <property type="match status" value="1"/>
</dbReference>
<dbReference type="InterPro" id="IPR007502">
    <property type="entry name" value="Helicase-assoc_dom"/>
</dbReference>
<comment type="caution">
    <text evidence="10">The sequence shown here is derived from an EMBL/GenBank/DDBJ whole genome shotgun (WGS) entry which is preliminary data.</text>
</comment>
<protein>
    <recommendedName>
        <fullName evidence="1">RNA helicase</fullName>
        <ecNumber evidence="1">3.6.4.13</ecNumber>
    </recommendedName>
</protein>
<dbReference type="Gene3D" id="3.40.50.300">
    <property type="entry name" value="P-loop containing nucleotide triphosphate hydrolases"/>
    <property type="match status" value="2"/>
</dbReference>
<evidence type="ECO:0000256" key="1">
    <source>
        <dbReference type="ARBA" id="ARBA00012552"/>
    </source>
</evidence>
<dbReference type="PANTHER" id="PTHR18934:SF118">
    <property type="entry name" value="ATP-DEPENDENT RNA HELICASE DHX33"/>
    <property type="match status" value="1"/>
</dbReference>
<evidence type="ECO:0000256" key="5">
    <source>
        <dbReference type="ARBA" id="ARBA00022840"/>
    </source>
</evidence>
<dbReference type="EMBL" id="NAJO01000030">
    <property type="protein sequence ID" value="OQO01590.1"/>
    <property type="molecule type" value="Genomic_DNA"/>
</dbReference>
<dbReference type="InterPro" id="IPR001650">
    <property type="entry name" value="Helicase_C-like"/>
</dbReference>
<dbReference type="InParanoid" id="A0A1V8SR90"/>
<dbReference type="Pfam" id="PF00271">
    <property type="entry name" value="Helicase_C"/>
    <property type="match status" value="1"/>
</dbReference>
<dbReference type="Pfam" id="PF04408">
    <property type="entry name" value="WHD_HA2"/>
    <property type="match status" value="1"/>
</dbReference>
<evidence type="ECO:0000256" key="2">
    <source>
        <dbReference type="ARBA" id="ARBA00022741"/>
    </source>
</evidence>
<sequence>MGTPLGKSSPASKVGYSVRFDEATGPSTRIKYLTEGMLLQEMLRDSSFGQYSCVIIDEVHERNLNVDLLLGFLRELVHGNRRRKAPLKLVVMSATADVVGISRYLETRTQDPPTTDGDLEPAGDAEEWNGFSDDERPAGKPSKVALVHVEGRQYPVTLSYLDKPCDDMAQAALERIFLIHCKEPLPGDILVFLIGQDKIQQLKASVEAFAANLPPKIPPLQVLPLFAALPQSAQQQIFQPAPPRTRKVILATNIAETSVTVPGVRFVIDCGKAKIKHFHPKLNLDSLLIQAISRSSADQRKGRAGREAPGQCYRLYTQNSYNILDPATSPEILRCDLSAAVLTMIARGVKDPFRFPLLTPPNPKSMMKAMLQLLRLETIEPSGAITPVGRKIARLPLPPNLGAVILYASSEASSCLAEVIDIVSCLTVESIYQHIETESAREEASAARGTLTRRSGDHVTLLTTIRAYAAECTDRKAWAEAHLLSHRALQNVLAVRKQLRAQCLAAKLLSGKSFPDDVDDPLQPVDEDLEARILKCFIRGFVDNVAKLCPDGSYKTLLGNEIVAIHPGSVLFGRKVEMILYNELVFTSKAYARGVSAVRVGWLEEVWP</sequence>
<keyword evidence="5" id="KW-0067">ATP-binding</keyword>
<dbReference type="OrthoDB" id="10253254at2759"/>
<evidence type="ECO:0000256" key="3">
    <source>
        <dbReference type="ARBA" id="ARBA00022801"/>
    </source>
</evidence>
<dbReference type="SMART" id="SM00490">
    <property type="entry name" value="HELICc"/>
    <property type="match status" value="1"/>
</dbReference>
<dbReference type="InterPro" id="IPR002464">
    <property type="entry name" value="DNA/RNA_helicase_DEAH_CS"/>
</dbReference>
<dbReference type="Pfam" id="PF07717">
    <property type="entry name" value="OB_NTP_bind"/>
    <property type="match status" value="1"/>
</dbReference>
<comment type="catalytic activity">
    <reaction evidence="6">
        <text>ATP + H2O = ADP + phosphate + H(+)</text>
        <dbReference type="Rhea" id="RHEA:13065"/>
        <dbReference type="ChEBI" id="CHEBI:15377"/>
        <dbReference type="ChEBI" id="CHEBI:15378"/>
        <dbReference type="ChEBI" id="CHEBI:30616"/>
        <dbReference type="ChEBI" id="CHEBI:43474"/>
        <dbReference type="ChEBI" id="CHEBI:456216"/>
        <dbReference type="EC" id="3.6.4.13"/>
    </reaction>
</comment>
<feature type="domain" description="Helicase ATP-binding" evidence="8">
    <location>
        <begin position="1"/>
        <end position="114"/>
    </location>
</feature>
<dbReference type="PANTHER" id="PTHR18934">
    <property type="entry name" value="ATP-DEPENDENT RNA HELICASE"/>
    <property type="match status" value="1"/>
</dbReference>
<dbReference type="EC" id="3.6.4.13" evidence="1"/>
<dbReference type="Gene3D" id="1.20.120.1080">
    <property type="match status" value="1"/>
</dbReference>
<feature type="compositionally biased region" description="Acidic residues" evidence="7">
    <location>
        <begin position="117"/>
        <end position="127"/>
    </location>
</feature>
<evidence type="ECO:0000259" key="9">
    <source>
        <dbReference type="PROSITE" id="PS51194"/>
    </source>
</evidence>
<name>A0A1V8SR90_9PEZI</name>
<dbReference type="GO" id="GO:1990904">
    <property type="term" value="C:ribonucleoprotein complex"/>
    <property type="evidence" value="ECO:0007669"/>
    <property type="project" value="UniProtKB-ARBA"/>
</dbReference>
<evidence type="ECO:0000256" key="6">
    <source>
        <dbReference type="ARBA" id="ARBA00047984"/>
    </source>
</evidence>
<keyword evidence="2" id="KW-0547">Nucleotide-binding</keyword>
<gene>
    <name evidence="10" type="ORF">B0A48_12626</name>
</gene>
<dbReference type="CDD" id="cd18791">
    <property type="entry name" value="SF2_C_RHA"/>
    <property type="match status" value="1"/>
</dbReference>
<dbReference type="GO" id="GO:0003724">
    <property type="term" value="F:RNA helicase activity"/>
    <property type="evidence" value="ECO:0007669"/>
    <property type="project" value="UniProtKB-EC"/>
</dbReference>
<dbReference type="InterPro" id="IPR027417">
    <property type="entry name" value="P-loop_NTPase"/>
</dbReference>
<dbReference type="GO" id="GO:0016787">
    <property type="term" value="F:hydrolase activity"/>
    <property type="evidence" value="ECO:0007669"/>
    <property type="project" value="UniProtKB-KW"/>
</dbReference>
<dbReference type="STRING" id="1507870.A0A1V8SR90"/>
<dbReference type="SUPFAM" id="SSF52540">
    <property type="entry name" value="P-loop containing nucleoside triphosphate hydrolases"/>
    <property type="match status" value="1"/>
</dbReference>
<dbReference type="Proteomes" id="UP000192596">
    <property type="component" value="Unassembled WGS sequence"/>
</dbReference>
<dbReference type="GO" id="GO:0005730">
    <property type="term" value="C:nucleolus"/>
    <property type="evidence" value="ECO:0007669"/>
    <property type="project" value="TreeGrafter"/>
</dbReference>
<dbReference type="GO" id="GO:0005524">
    <property type="term" value="F:ATP binding"/>
    <property type="evidence" value="ECO:0007669"/>
    <property type="project" value="UniProtKB-KW"/>
</dbReference>
<dbReference type="PROSITE" id="PS51192">
    <property type="entry name" value="HELICASE_ATP_BIND_1"/>
    <property type="match status" value="1"/>
</dbReference>
<evidence type="ECO:0000256" key="4">
    <source>
        <dbReference type="ARBA" id="ARBA00022806"/>
    </source>
</evidence>
<evidence type="ECO:0000313" key="11">
    <source>
        <dbReference type="Proteomes" id="UP000192596"/>
    </source>
</evidence>
<dbReference type="CDD" id="cd17917">
    <property type="entry name" value="DEXHc_RHA-like"/>
    <property type="match status" value="1"/>
</dbReference>
<dbReference type="Pfam" id="PF21010">
    <property type="entry name" value="HA2_C"/>
    <property type="match status" value="1"/>
</dbReference>
<proteinExistence type="predicted"/>